<sequence length="67" mass="7559">MTNLKSRDRMYQVSSNRTSARHKVRYVESSAPPEGECRLCVGVLPERKSVHKEKPVESNPLQSSTGE</sequence>
<dbReference type="Proteomes" id="UP000286976">
    <property type="component" value="Unassembled WGS sequence"/>
</dbReference>
<organism evidence="2 3">
    <name type="scientific">Aliidiomarina taiwanensis</name>
    <dbReference type="NCBI Taxonomy" id="946228"/>
    <lineage>
        <taxon>Bacteria</taxon>
        <taxon>Pseudomonadati</taxon>
        <taxon>Pseudomonadota</taxon>
        <taxon>Gammaproteobacteria</taxon>
        <taxon>Alteromonadales</taxon>
        <taxon>Idiomarinaceae</taxon>
        <taxon>Aliidiomarina</taxon>
    </lineage>
</organism>
<reference evidence="2 3" key="1">
    <citation type="journal article" date="2011" name="Front. Microbiol.">
        <title>Genomic signatures of strain selection and enhancement in Bacillus atrophaeus var. globigii, a historical biowarfare simulant.</title>
        <authorList>
            <person name="Gibbons H.S."/>
            <person name="Broomall S.M."/>
            <person name="McNew L.A."/>
            <person name="Daligault H."/>
            <person name="Chapman C."/>
            <person name="Bruce D."/>
            <person name="Karavis M."/>
            <person name="Krepps M."/>
            <person name="McGregor P.A."/>
            <person name="Hong C."/>
            <person name="Park K.H."/>
            <person name="Akmal A."/>
            <person name="Feldman A."/>
            <person name="Lin J.S."/>
            <person name="Chang W.E."/>
            <person name="Higgs B.W."/>
            <person name="Demirev P."/>
            <person name="Lindquist J."/>
            <person name="Liem A."/>
            <person name="Fochler E."/>
            <person name="Read T.D."/>
            <person name="Tapia R."/>
            <person name="Johnson S."/>
            <person name="Bishop-Lilly K.A."/>
            <person name="Detter C."/>
            <person name="Han C."/>
            <person name="Sozhamannan S."/>
            <person name="Rosenzweig C.N."/>
            <person name="Skowronski E.W."/>
        </authorList>
    </citation>
    <scope>NUCLEOTIDE SEQUENCE [LARGE SCALE GENOMIC DNA]</scope>
    <source>
        <strain evidence="2 3">AIT1</strain>
    </source>
</reference>
<feature type="region of interest" description="Disordered" evidence="1">
    <location>
        <begin position="48"/>
        <end position="67"/>
    </location>
</feature>
<feature type="compositionally biased region" description="Basic and acidic residues" evidence="1">
    <location>
        <begin position="1"/>
        <end position="10"/>
    </location>
</feature>
<dbReference type="AlphaFoldDB" id="A0A432XAJ4"/>
<dbReference type="EMBL" id="PIPQ01000001">
    <property type="protein sequence ID" value="RUO44379.1"/>
    <property type="molecule type" value="Genomic_DNA"/>
</dbReference>
<accession>A0A432XAJ4</accession>
<evidence type="ECO:0000313" key="2">
    <source>
        <dbReference type="EMBL" id="RUO44379.1"/>
    </source>
</evidence>
<evidence type="ECO:0000313" key="3">
    <source>
        <dbReference type="Proteomes" id="UP000286976"/>
    </source>
</evidence>
<comment type="caution">
    <text evidence="2">The sequence shown here is derived from an EMBL/GenBank/DDBJ whole genome shotgun (WGS) entry which is preliminary data.</text>
</comment>
<keyword evidence="3" id="KW-1185">Reference proteome</keyword>
<dbReference type="OrthoDB" id="9786503at2"/>
<name>A0A432XAJ4_9GAMM</name>
<feature type="region of interest" description="Disordered" evidence="1">
    <location>
        <begin position="1"/>
        <end position="33"/>
    </location>
</feature>
<dbReference type="RefSeq" id="WP_126756781.1">
    <property type="nucleotide sequence ID" value="NZ_PIPQ01000001.1"/>
</dbReference>
<proteinExistence type="predicted"/>
<protein>
    <submittedName>
        <fullName evidence="2">Uncharacterized protein</fullName>
    </submittedName>
</protein>
<evidence type="ECO:0000256" key="1">
    <source>
        <dbReference type="SAM" id="MobiDB-lite"/>
    </source>
</evidence>
<gene>
    <name evidence="2" type="ORF">CWE15_04175</name>
</gene>